<gene>
    <name evidence="8" type="ORF">pdam_00016929</name>
</gene>
<dbReference type="GO" id="GO:0005737">
    <property type="term" value="C:cytoplasm"/>
    <property type="evidence" value="ECO:0007669"/>
    <property type="project" value="UniProtKB-SubCell"/>
</dbReference>
<evidence type="ECO:0000259" key="7">
    <source>
        <dbReference type="Pfam" id="PF08938"/>
    </source>
</evidence>
<dbReference type="SUPFAM" id="SSF109732">
    <property type="entry name" value="HBS1-like domain"/>
    <property type="match status" value="1"/>
</dbReference>
<keyword evidence="2" id="KW-0963">Cytoplasm</keyword>
<feature type="region of interest" description="Disordered" evidence="6">
    <location>
        <begin position="62"/>
        <end position="93"/>
    </location>
</feature>
<evidence type="ECO:0000256" key="3">
    <source>
        <dbReference type="ARBA" id="ARBA00022553"/>
    </source>
</evidence>
<feature type="compositionally biased region" description="Acidic residues" evidence="6">
    <location>
        <begin position="64"/>
        <end position="75"/>
    </location>
</feature>
<feature type="region of interest" description="Disordered" evidence="6">
    <location>
        <begin position="137"/>
        <end position="227"/>
    </location>
</feature>
<feature type="domain" description="HBS1-like protein N-terminal" evidence="7">
    <location>
        <begin position="65"/>
        <end position="141"/>
    </location>
</feature>
<evidence type="ECO:0000256" key="5">
    <source>
        <dbReference type="ARBA" id="ARBA00022917"/>
    </source>
</evidence>
<dbReference type="STRING" id="46731.A0A3M6UL63"/>
<evidence type="ECO:0000256" key="4">
    <source>
        <dbReference type="ARBA" id="ARBA00022801"/>
    </source>
</evidence>
<evidence type="ECO:0000313" key="9">
    <source>
        <dbReference type="Proteomes" id="UP000275408"/>
    </source>
</evidence>
<keyword evidence="4" id="KW-0378">Hydrolase</keyword>
<sequence>MARHRNYRNYAYEDDMSDDVYGHSVEDYDIAVSPTTAEEFLFRRSNSRDPNLSAYMADRFGRVEEEDEEESDDEPLATSQDYRRPQLDPRSEEKLSSCLDQLHSILGENLDECTAVTALMQHNFDLERALDQILSGGEKQDMKDNSRPAGSKASNNKKEGVLDPVTPLVTALSEKASLGFSTPSTEKKKSMESSPEVPLEEDTDQAKSADTSKQRIAAKNREKEVQEEYDRRQRGKILLNLVVIGE</sequence>
<feature type="compositionally biased region" description="Basic and acidic residues" evidence="6">
    <location>
        <begin position="204"/>
        <end position="227"/>
    </location>
</feature>
<reference evidence="8 9" key="1">
    <citation type="journal article" date="2018" name="Sci. Rep.">
        <title>Comparative analysis of the Pocillopora damicornis genome highlights role of immune system in coral evolution.</title>
        <authorList>
            <person name="Cunning R."/>
            <person name="Bay R.A."/>
            <person name="Gillette P."/>
            <person name="Baker A.C."/>
            <person name="Traylor-Knowles N."/>
        </authorList>
    </citation>
    <scope>NUCLEOTIDE SEQUENCE [LARGE SCALE GENOMIC DNA]</scope>
    <source>
        <strain evidence="8">RSMAS</strain>
        <tissue evidence="8">Whole animal</tissue>
    </source>
</reference>
<comment type="caution">
    <text evidence="8">The sequence shown here is derived from an EMBL/GenBank/DDBJ whole genome shotgun (WGS) entry which is preliminary data.</text>
</comment>
<keyword evidence="9" id="KW-1185">Reference proteome</keyword>
<dbReference type="AlphaFoldDB" id="A0A3M6UL63"/>
<dbReference type="Pfam" id="PF08938">
    <property type="entry name" value="HBS1_N"/>
    <property type="match status" value="1"/>
</dbReference>
<evidence type="ECO:0000256" key="1">
    <source>
        <dbReference type="ARBA" id="ARBA00004496"/>
    </source>
</evidence>
<dbReference type="GO" id="GO:0016787">
    <property type="term" value="F:hydrolase activity"/>
    <property type="evidence" value="ECO:0007669"/>
    <property type="project" value="UniProtKB-KW"/>
</dbReference>
<dbReference type="EMBL" id="RCHS01001296">
    <property type="protein sequence ID" value="RMX54254.1"/>
    <property type="molecule type" value="Genomic_DNA"/>
</dbReference>
<dbReference type="Proteomes" id="UP000275408">
    <property type="component" value="Unassembled WGS sequence"/>
</dbReference>
<organism evidence="8 9">
    <name type="scientific">Pocillopora damicornis</name>
    <name type="common">Cauliflower coral</name>
    <name type="synonym">Millepora damicornis</name>
    <dbReference type="NCBI Taxonomy" id="46731"/>
    <lineage>
        <taxon>Eukaryota</taxon>
        <taxon>Metazoa</taxon>
        <taxon>Cnidaria</taxon>
        <taxon>Anthozoa</taxon>
        <taxon>Hexacorallia</taxon>
        <taxon>Scleractinia</taxon>
        <taxon>Astrocoeniina</taxon>
        <taxon>Pocilloporidae</taxon>
        <taxon>Pocillopora</taxon>
    </lineage>
</organism>
<accession>A0A3M6UL63</accession>
<proteinExistence type="predicted"/>
<evidence type="ECO:0000256" key="6">
    <source>
        <dbReference type="SAM" id="MobiDB-lite"/>
    </source>
</evidence>
<dbReference type="OrthoDB" id="342024at2759"/>
<keyword evidence="5" id="KW-0648">Protein biosynthesis</keyword>
<evidence type="ECO:0000313" key="8">
    <source>
        <dbReference type="EMBL" id="RMX54254.1"/>
    </source>
</evidence>
<feature type="compositionally biased region" description="Basic and acidic residues" evidence="6">
    <location>
        <begin position="81"/>
        <end position="93"/>
    </location>
</feature>
<dbReference type="InterPro" id="IPR015033">
    <property type="entry name" value="HBS1-like_N"/>
</dbReference>
<protein>
    <recommendedName>
        <fullName evidence="7">HBS1-like protein N-terminal domain-containing protein</fullName>
    </recommendedName>
</protein>
<dbReference type="InterPro" id="IPR037189">
    <property type="entry name" value="HBS1-like_N_sf"/>
</dbReference>
<dbReference type="GO" id="GO:0006412">
    <property type="term" value="P:translation"/>
    <property type="evidence" value="ECO:0007669"/>
    <property type="project" value="UniProtKB-KW"/>
</dbReference>
<comment type="subcellular location">
    <subcellularLocation>
        <location evidence="1">Cytoplasm</location>
    </subcellularLocation>
</comment>
<name>A0A3M6UL63_POCDA</name>
<evidence type="ECO:0000256" key="2">
    <source>
        <dbReference type="ARBA" id="ARBA00022490"/>
    </source>
</evidence>
<keyword evidence="3" id="KW-0597">Phosphoprotein</keyword>
<dbReference type="Gene3D" id="1.10.8.10">
    <property type="entry name" value="DNA helicase RuvA subunit, C-terminal domain"/>
    <property type="match status" value="1"/>
</dbReference>